<proteinExistence type="predicted"/>
<evidence type="ECO:0000256" key="1">
    <source>
        <dbReference type="SAM" id="MobiDB-lite"/>
    </source>
</evidence>
<evidence type="ECO:0000313" key="3">
    <source>
        <dbReference type="Proteomes" id="UP001432027"/>
    </source>
</evidence>
<protein>
    <submittedName>
        <fullName evidence="2">Uncharacterized protein</fullName>
    </submittedName>
</protein>
<accession>A0AAV5T3Q1</accession>
<comment type="caution">
    <text evidence="2">The sequence shown here is derived from an EMBL/GenBank/DDBJ whole genome shotgun (WGS) entry which is preliminary data.</text>
</comment>
<dbReference type="EMBL" id="BTSX01000003">
    <property type="protein sequence ID" value="GMS89162.1"/>
    <property type="molecule type" value="Genomic_DNA"/>
</dbReference>
<organism evidence="2 3">
    <name type="scientific">Pristionchus entomophagus</name>
    <dbReference type="NCBI Taxonomy" id="358040"/>
    <lineage>
        <taxon>Eukaryota</taxon>
        <taxon>Metazoa</taxon>
        <taxon>Ecdysozoa</taxon>
        <taxon>Nematoda</taxon>
        <taxon>Chromadorea</taxon>
        <taxon>Rhabditida</taxon>
        <taxon>Rhabditina</taxon>
        <taxon>Diplogasteromorpha</taxon>
        <taxon>Diplogasteroidea</taxon>
        <taxon>Neodiplogasteridae</taxon>
        <taxon>Pristionchus</taxon>
    </lineage>
</organism>
<dbReference type="AlphaFoldDB" id="A0AAV5T3Q1"/>
<feature type="compositionally biased region" description="Low complexity" evidence="1">
    <location>
        <begin position="73"/>
        <end position="89"/>
    </location>
</feature>
<gene>
    <name evidence="2" type="ORF">PENTCL1PPCAC_11337</name>
</gene>
<feature type="region of interest" description="Disordered" evidence="1">
    <location>
        <begin position="46"/>
        <end position="89"/>
    </location>
</feature>
<feature type="non-terminal residue" evidence="2">
    <location>
        <position position="1"/>
    </location>
</feature>
<keyword evidence="3" id="KW-1185">Reference proteome</keyword>
<reference evidence="2" key="1">
    <citation type="submission" date="2023-10" db="EMBL/GenBank/DDBJ databases">
        <title>Genome assembly of Pristionchus species.</title>
        <authorList>
            <person name="Yoshida K."/>
            <person name="Sommer R.J."/>
        </authorList>
    </citation>
    <scope>NUCLEOTIDE SEQUENCE</scope>
    <source>
        <strain evidence="2">RS0144</strain>
    </source>
</reference>
<name>A0AAV5T3Q1_9BILA</name>
<dbReference type="Proteomes" id="UP001432027">
    <property type="component" value="Unassembled WGS sequence"/>
</dbReference>
<sequence>PPPPSSSLPPQGQTYRIMDADGNVKEFMLAHVPVDQARRPGFIQVLNEPVPQPPPAKAATNQRHRTAAPVRSAAPPATAGAAAATPQGADDLATRYARFLADQQKKNS</sequence>
<evidence type="ECO:0000313" key="2">
    <source>
        <dbReference type="EMBL" id="GMS89162.1"/>
    </source>
</evidence>